<dbReference type="Pfam" id="PF18111">
    <property type="entry name" value="RPGR1_C"/>
    <property type="match status" value="1"/>
</dbReference>
<reference evidence="4 5" key="1">
    <citation type="submission" date="2009-12" db="EMBL/GenBank/DDBJ databases">
        <title>The draft genome of Batrachochytrium dendrobatidis.</title>
        <authorList>
            <consortium name="US DOE Joint Genome Institute (JGI-PGF)"/>
            <person name="Kuo A."/>
            <person name="Salamov A."/>
            <person name="Schmutz J."/>
            <person name="Lucas S."/>
            <person name="Pitluck S."/>
            <person name="Rosenblum E."/>
            <person name="Stajich J."/>
            <person name="Eisen M."/>
            <person name="Grigoriev I.V."/>
        </authorList>
    </citation>
    <scope>NUCLEOTIDE SEQUENCE [LARGE SCALE GENOMIC DNA]</scope>
    <source>
        <strain evidence="5">JAM81 / FGSC 10211</strain>
    </source>
</reference>
<dbReference type="GO" id="GO:1905515">
    <property type="term" value="P:non-motile cilium assembly"/>
    <property type="evidence" value="ECO:0000318"/>
    <property type="project" value="GO_Central"/>
</dbReference>
<protein>
    <recommendedName>
        <fullName evidence="3">RPGRIP1 C-terminal domain-containing protein</fullName>
    </recommendedName>
</protein>
<dbReference type="AlphaFoldDB" id="F4NWW6"/>
<feature type="region of interest" description="Disordered" evidence="2">
    <location>
        <begin position="133"/>
        <end position="154"/>
    </location>
</feature>
<dbReference type="OMA" id="HMERIRF"/>
<dbReference type="InterPro" id="IPR035892">
    <property type="entry name" value="C2_domain_sf"/>
</dbReference>
<keyword evidence="5" id="KW-1185">Reference proteome</keyword>
<evidence type="ECO:0000259" key="3">
    <source>
        <dbReference type="Pfam" id="PF18111"/>
    </source>
</evidence>
<feature type="coiled-coil region" evidence="1">
    <location>
        <begin position="21"/>
        <end position="52"/>
    </location>
</feature>
<dbReference type="STRING" id="684364.F4NWW6"/>
<feature type="domain" description="RPGRIP1 C-terminal" evidence="3">
    <location>
        <begin position="896"/>
        <end position="1058"/>
    </location>
</feature>
<dbReference type="Proteomes" id="UP000007241">
    <property type="component" value="Unassembled WGS sequence"/>
</dbReference>
<proteinExistence type="predicted"/>
<dbReference type="RefSeq" id="XP_006676713.1">
    <property type="nucleotide sequence ID" value="XM_006676650.1"/>
</dbReference>
<dbReference type="PANTHER" id="PTHR14240">
    <property type="entry name" value="RETINITIS PIGMENTOSA GTPASE REGULATOR-INTERACTING PROTEIN"/>
    <property type="match status" value="1"/>
</dbReference>
<dbReference type="InterPro" id="IPR041091">
    <property type="entry name" value="RPGRIP1_C"/>
</dbReference>
<evidence type="ECO:0000313" key="5">
    <source>
        <dbReference type="Proteomes" id="UP000007241"/>
    </source>
</evidence>
<dbReference type="GeneID" id="18238128"/>
<evidence type="ECO:0000256" key="2">
    <source>
        <dbReference type="SAM" id="MobiDB-lite"/>
    </source>
</evidence>
<gene>
    <name evidence="4" type="ORF">BATDEDRAFT_23156</name>
</gene>
<sequence>MHILSFNWNCIVDAYESSFILKDENIQLKKQLREKEDAAKRLATKVQKLTQDLSHQRTTGVLQSNLNLHSILEYSGPREPDISRRDARDTQELVNELRKQVEYLGKNNSTLKTKLGFFKTLHEAETRKRTPYDHIPPRVVTSSRTPAGKGIRHGFKSTTPTQNYEELTLELQQQQQLIGALRGKLAETDRELKISKESVDQIQTDHAKKQHQDDIDRMALQFEINEQNKHIAGIKEKYDSLDEAHRLLTASHNELANVSEDLSKKLQVERQKADHLEHTLQNSAIQHQAESELLSIIEDLRKEKCLVEEELQKVLKIQFNTNRSQEYQQEILKLKRQLADYGVQVQGLLDDKVGLNKNVEDLNAKLEQLKKDKIDSDASLYNAQHEIESLKEQLKLFSRNGEISLNDIEEALTMVRLKRERGLTLDFLIQLDTAAKDTKALQLLRVQFADCAQELEKSTKLLMIQESINRDLKVELAQFQKQFTCLKNEYELRLEEDSQLLDLRGQRIAALESQIKDIVYGVAKLPPGIDFPKQDDVSSFDSLVQGQTAIEINIDTGLFSKEGQQHLLQTLPVLQNVGDSITMFVAVDFFEFETEFSGLEKCIQLTMVTMIANSQVNLKEFLDVEACTKRKYYADIMAADKNTIIGKLDFTVQMLVPMTLAVRAFKERTVALNLLKINDSTVKWDTHKSREKLNELVITLKSGEFLKTGPTTGEPKIYGVIFFGFHTPVFTTPTVCGTHIPTFNLVHTIPLIMSSDLDRYLRTEKCEIVFCDEDYDIFYGKATIYLDPLSRGEAIELVSELQSERGSSCGTISLSMKWKDEYFIDATPIVSLYEFQRKVDEPQLASSIVMGEPDEKQACQSDQSPLPPLPVVALEKINDMPLSDQDRKLIPHTSSIHVKVHSFEMDLDNPAVKTYFSNITQVFVSFDFLGYPLEDMETKSVVLGDSSIVSFDYSKDFLLDATSHSKHRHGLIELLKSANRAKDSAIKSPEIAFTIVQEPSDVQNGNENQECVDVGFCTLGWDFLVQSSASNKNGPIEVKLAAVDSSGLLNLGNLLVSIHISEDVFQGAEVGA</sequence>
<feature type="coiled-coil region" evidence="1">
    <location>
        <begin position="317"/>
        <end position="400"/>
    </location>
</feature>
<dbReference type="GO" id="GO:0035869">
    <property type="term" value="C:ciliary transition zone"/>
    <property type="evidence" value="ECO:0000318"/>
    <property type="project" value="GO_Central"/>
</dbReference>
<dbReference type="InterPro" id="IPR031139">
    <property type="entry name" value="RPGRIP1_fam"/>
</dbReference>
<evidence type="ECO:0000313" key="4">
    <source>
        <dbReference type="EMBL" id="EGF82560.1"/>
    </source>
</evidence>
<name>F4NWW6_BATDJ</name>
<evidence type="ECO:0000256" key="1">
    <source>
        <dbReference type="SAM" id="Coils"/>
    </source>
</evidence>
<keyword evidence="1" id="KW-0175">Coiled coil</keyword>
<dbReference type="EMBL" id="GL882880">
    <property type="protein sequence ID" value="EGF82560.1"/>
    <property type="molecule type" value="Genomic_DNA"/>
</dbReference>
<dbReference type="Gene3D" id="2.60.40.150">
    <property type="entry name" value="C2 domain"/>
    <property type="match status" value="2"/>
</dbReference>
<dbReference type="SUPFAM" id="SSF49562">
    <property type="entry name" value="C2 domain (Calcium/lipid-binding domain, CaLB)"/>
    <property type="match status" value="1"/>
</dbReference>
<organism evidence="4 5">
    <name type="scientific">Batrachochytrium dendrobatidis (strain JAM81 / FGSC 10211)</name>
    <name type="common">Frog chytrid fungus</name>
    <dbReference type="NCBI Taxonomy" id="684364"/>
    <lineage>
        <taxon>Eukaryota</taxon>
        <taxon>Fungi</taxon>
        <taxon>Fungi incertae sedis</taxon>
        <taxon>Chytridiomycota</taxon>
        <taxon>Chytridiomycota incertae sedis</taxon>
        <taxon>Chytridiomycetes</taxon>
        <taxon>Rhizophydiales</taxon>
        <taxon>Rhizophydiales incertae sedis</taxon>
        <taxon>Batrachochytrium</taxon>
    </lineage>
</organism>
<dbReference type="PANTHER" id="PTHR14240:SF1">
    <property type="entry name" value="PROTEIN FANTOM-RELATED"/>
    <property type="match status" value="1"/>
</dbReference>
<feature type="coiled-coil region" evidence="1">
    <location>
        <begin position="164"/>
        <end position="191"/>
    </location>
</feature>
<dbReference type="HOGENOM" id="CLU_287415_0_0_1"/>
<accession>F4NWW6</accession>
<dbReference type="OrthoDB" id="2133912at2759"/>
<dbReference type="InParanoid" id="F4NWW6"/>